<evidence type="ECO:0000259" key="2">
    <source>
        <dbReference type="Pfam" id="PF14501"/>
    </source>
</evidence>
<dbReference type="Gene3D" id="1.10.287.130">
    <property type="match status" value="1"/>
</dbReference>
<feature type="transmembrane region" description="Helical" evidence="1">
    <location>
        <begin position="64"/>
        <end position="81"/>
    </location>
</feature>
<evidence type="ECO:0000313" key="4">
    <source>
        <dbReference type="EMBL" id="RGS39404.1"/>
    </source>
</evidence>
<keyword evidence="1" id="KW-0472">Membrane</keyword>
<proteinExistence type="predicted"/>
<evidence type="ECO:0000259" key="3">
    <source>
        <dbReference type="Pfam" id="PF14689"/>
    </source>
</evidence>
<gene>
    <name evidence="4" type="ORF">DWX94_11015</name>
</gene>
<dbReference type="Pfam" id="PF14689">
    <property type="entry name" value="SPOB_a"/>
    <property type="match status" value="1"/>
</dbReference>
<evidence type="ECO:0000256" key="1">
    <source>
        <dbReference type="SAM" id="Phobius"/>
    </source>
</evidence>
<keyword evidence="1" id="KW-0812">Transmembrane</keyword>
<dbReference type="GO" id="GO:0005524">
    <property type="term" value="F:ATP binding"/>
    <property type="evidence" value="ECO:0007669"/>
    <property type="project" value="UniProtKB-KW"/>
</dbReference>
<feature type="transmembrane region" description="Helical" evidence="1">
    <location>
        <begin position="12"/>
        <end position="31"/>
    </location>
</feature>
<dbReference type="InterPro" id="IPR036890">
    <property type="entry name" value="HATPase_C_sf"/>
</dbReference>
<accession>A0A3R6AQM7</accession>
<feature type="domain" description="Sensor histidine kinase NatK-like C-terminal" evidence="2">
    <location>
        <begin position="331"/>
        <end position="433"/>
    </location>
</feature>
<evidence type="ECO:0000313" key="5">
    <source>
        <dbReference type="Proteomes" id="UP000283295"/>
    </source>
</evidence>
<dbReference type="PANTHER" id="PTHR40448:SF1">
    <property type="entry name" value="TWO-COMPONENT SENSOR HISTIDINE KINASE"/>
    <property type="match status" value="1"/>
</dbReference>
<dbReference type="OrthoDB" id="9813149at2"/>
<dbReference type="InterPro" id="IPR032834">
    <property type="entry name" value="NatK-like_C"/>
</dbReference>
<keyword evidence="4" id="KW-0547">Nucleotide-binding</keyword>
<feature type="transmembrane region" description="Helical" evidence="1">
    <location>
        <begin position="38"/>
        <end position="58"/>
    </location>
</feature>
<comment type="caution">
    <text evidence="4">The sequence shown here is derived from an EMBL/GenBank/DDBJ whole genome shotgun (WGS) entry which is preliminary data.</text>
</comment>
<dbReference type="SUPFAM" id="SSF55874">
    <property type="entry name" value="ATPase domain of HSP90 chaperone/DNA topoisomerase II/histidine kinase"/>
    <property type="match status" value="1"/>
</dbReference>
<feature type="transmembrane region" description="Helical" evidence="1">
    <location>
        <begin position="164"/>
        <end position="184"/>
    </location>
</feature>
<dbReference type="GO" id="GO:0042802">
    <property type="term" value="F:identical protein binding"/>
    <property type="evidence" value="ECO:0007669"/>
    <property type="project" value="TreeGrafter"/>
</dbReference>
<dbReference type="CDD" id="cd16935">
    <property type="entry name" value="HATPase_AgrC-ComD-like"/>
    <property type="match status" value="1"/>
</dbReference>
<dbReference type="Proteomes" id="UP000283295">
    <property type="component" value="Unassembled WGS sequence"/>
</dbReference>
<dbReference type="Gene3D" id="3.30.565.10">
    <property type="entry name" value="Histidine kinase-like ATPase, C-terminal domain"/>
    <property type="match status" value="1"/>
</dbReference>
<keyword evidence="1" id="KW-1133">Transmembrane helix</keyword>
<dbReference type="PANTHER" id="PTHR40448">
    <property type="entry name" value="TWO-COMPONENT SENSOR HISTIDINE KINASE"/>
    <property type="match status" value="1"/>
</dbReference>
<dbReference type="InterPro" id="IPR039506">
    <property type="entry name" value="SPOB_a"/>
</dbReference>
<sequence>MSGWLATTCIVLLNGMEIFSMVLIMQLLFGVKPFKRMWSYPVLFAGICAYDAVVMLIFKDHDMIQMVLFFAFLVVYGAIRTHGHRVRAGIEGILSCLLYVMYGFLTQMTGTMLGLDKYEIKLGNESQSVFEFCMDLVILVALIFAIHKVNERHMDVRLTVGEEILLCVISLFSPVFCAGLDRIYTNVDGILYSIAWVLFAIGVNVAVFAWIIHRKLTRHYRNLSENYRQSFDAEYQYFKDYKEKQSDAVRLRHDLKNHMLTIQGLMDRGEYDKAKKYFQEMTESGGIDTGWIATGSEIVDILLNAKKSVMDENNIQMDVSGAFGRLSQMDNSDCSVLIANLIDNAIEANAACRKDRYIKVRASENPGSLMLLVENPMSGEIRSDGDRLISTKTDSDTEHGIGTVNIKRVVEKYHGECQMKSGDGIFVVKVILPFVANNDRLSQ</sequence>
<feature type="transmembrane region" description="Helical" evidence="1">
    <location>
        <begin position="127"/>
        <end position="144"/>
    </location>
</feature>
<feature type="transmembrane region" description="Helical" evidence="1">
    <location>
        <begin position="190"/>
        <end position="212"/>
    </location>
</feature>
<reference evidence="4 5" key="1">
    <citation type="submission" date="2018-08" db="EMBL/GenBank/DDBJ databases">
        <title>A genome reference for cultivated species of the human gut microbiota.</title>
        <authorList>
            <person name="Zou Y."/>
            <person name="Xue W."/>
            <person name="Luo G."/>
        </authorList>
    </citation>
    <scope>NUCLEOTIDE SEQUENCE [LARGE SCALE GENOMIC DNA]</scope>
    <source>
        <strain evidence="4 5">AF22-21</strain>
    </source>
</reference>
<protein>
    <submittedName>
        <fullName evidence="4">ATP-binding protein</fullName>
    </submittedName>
</protein>
<dbReference type="Pfam" id="PF14501">
    <property type="entry name" value="HATPase_c_5"/>
    <property type="match status" value="1"/>
</dbReference>
<keyword evidence="4" id="KW-0067">ATP-binding</keyword>
<feature type="domain" description="SpoOB alpha-helical" evidence="3">
    <location>
        <begin position="250"/>
        <end position="283"/>
    </location>
</feature>
<dbReference type="EMBL" id="QRVK01000033">
    <property type="protein sequence ID" value="RGS39404.1"/>
    <property type="molecule type" value="Genomic_DNA"/>
</dbReference>
<dbReference type="AlphaFoldDB" id="A0A3R6AQM7"/>
<name>A0A3R6AQM7_9FIRM</name>
<organism evidence="4 5">
    <name type="scientific">Coprococcus eutactus</name>
    <dbReference type="NCBI Taxonomy" id="33043"/>
    <lineage>
        <taxon>Bacteria</taxon>
        <taxon>Bacillati</taxon>
        <taxon>Bacillota</taxon>
        <taxon>Clostridia</taxon>
        <taxon>Lachnospirales</taxon>
        <taxon>Lachnospiraceae</taxon>
        <taxon>Coprococcus</taxon>
    </lineage>
</organism>
<feature type="transmembrane region" description="Helical" evidence="1">
    <location>
        <begin position="93"/>
        <end position="115"/>
    </location>
</feature>